<dbReference type="Gene3D" id="2.70.70.10">
    <property type="entry name" value="Glucose Permease (Domain IIA)"/>
    <property type="match status" value="1"/>
</dbReference>
<reference evidence="1" key="2">
    <citation type="journal article" date="2021" name="Microbiol. Resour. Announc.">
        <title>Complete Genome Sequence of Polycladomyces abyssicola JIR-001T, Isolated from Hemipelagic Sediment in Deep Seawater.</title>
        <authorList>
            <person name="Tsubouchi T."/>
            <person name="Kaneko Y."/>
        </authorList>
    </citation>
    <scope>NUCLEOTIDE SEQUENCE</scope>
    <source>
        <strain evidence="1">JIR-001</strain>
    </source>
</reference>
<accession>A0A8D5UHQ2</accession>
<proteinExistence type="predicted"/>
<evidence type="ECO:0000313" key="1">
    <source>
        <dbReference type="EMBL" id="BCU82105.1"/>
    </source>
</evidence>
<sequence>MKPGQKLLEVDLDYIKKNATSIITPIVFTNLQGGESVNLKKPKSNGEEDIVTVK</sequence>
<keyword evidence="2" id="KW-1185">Reference proteome</keyword>
<dbReference type="EMBL" id="AP024601">
    <property type="protein sequence ID" value="BCU82105.1"/>
    <property type="molecule type" value="Genomic_DNA"/>
</dbReference>
<dbReference type="InterPro" id="IPR011055">
    <property type="entry name" value="Dup_hybrid_motif"/>
</dbReference>
<evidence type="ECO:0000313" key="2">
    <source>
        <dbReference type="Proteomes" id="UP000677436"/>
    </source>
</evidence>
<dbReference type="KEGG" id="pabs:JIR001_18880"/>
<dbReference type="RefSeq" id="WP_420830102.1">
    <property type="nucleotide sequence ID" value="NZ_AP024601.1"/>
</dbReference>
<dbReference type="SUPFAM" id="SSF51261">
    <property type="entry name" value="Duplicated hybrid motif"/>
    <property type="match status" value="1"/>
</dbReference>
<name>A0A8D5UHQ2_9BACL</name>
<reference evidence="1" key="1">
    <citation type="journal article" date="2013" name="Int. J. Syst. Evol. Microbiol.">
        <title>Polycladomyces abyssicola gen. nov., sp. nov., a thermophilic filamentous bacterium isolated from hemipelagic sediment.</title>
        <authorList>
            <person name="Tsubouchi T."/>
            <person name="Shimane Y."/>
            <person name="Mori K."/>
            <person name="Usui K."/>
            <person name="Hiraki T."/>
            <person name="Tame A."/>
            <person name="Uematsu K."/>
            <person name="Maruyama T."/>
            <person name="Hatada Y."/>
        </authorList>
    </citation>
    <scope>NUCLEOTIDE SEQUENCE</scope>
    <source>
        <strain evidence="1">JIR-001</strain>
    </source>
</reference>
<dbReference type="AlphaFoldDB" id="A0A8D5UHQ2"/>
<dbReference type="Proteomes" id="UP000677436">
    <property type="component" value="Chromosome"/>
</dbReference>
<organism evidence="1 2">
    <name type="scientific">Polycladomyces abyssicola</name>
    <dbReference type="NCBI Taxonomy" id="1125966"/>
    <lineage>
        <taxon>Bacteria</taxon>
        <taxon>Bacillati</taxon>
        <taxon>Bacillota</taxon>
        <taxon>Bacilli</taxon>
        <taxon>Bacillales</taxon>
        <taxon>Thermoactinomycetaceae</taxon>
        <taxon>Polycladomyces</taxon>
    </lineage>
</organism>
<protein>
    <submittedName>
        <fullName evidence="1">Uncharacterized protein</fullName>
    </submittedName>
</protein>
<gene>
    <name evidence="1" type="ORF">JIR001_18880</name>
</gene>